<organism evidence="2 3">
    <name type="scientific">Mesorhizobium kowhaii</name>
    <dbReference type="NCBI Taxonomy" id="1300272"/>
    <lineage>
        <taxon>Bacteria</taxon>
        <taxon>Pseudomonadati</taxon>
        <taxon>Pseudomonadota</taxon>
        <taxon>Alphaproteobacteria</taxon>
        <taxon>Hyphomicrobiales</taxon>
        <taxon>Phyllobacteriaceae</taxon>
        <taxon>Mesorhizobium</taxon>
    </lineage>
</organism>
<sequence length="70" mass="7526">MARASMHLLKGIGYLVSTASVVLVAIVSWSSASKGPVFIACLIGGAALSIVGMLCQWLSYEIEKRQDDRR</sequence>
<proteinExistence type="predicted"/>
<evidence type="ECO:0000256" key="1">
    <source>
        <dbReference type="SAM" id="Phobius"/>
    </source>
</evidence>
<dbReference type="AlphaFoldDB" id="A0A2W7BUV6"/>
<feature type="transmembrane region" description="Helical" evidence="1">
    <location>
        <begin position="12"/>
        <end position="31"/>
    </location>
</feature>
<protein>
    <submittedName>
        <fullName evidence="2">Uncharacterized protein</fullName>
    </submittedName>
</protein>
<evidence type="ECO:0000313" key="2">
    <source>
        <dbReference type="EMBL" id="PZV34384.1"/>
    </source>
</evidence>
<name>A0A2W7BUV6_9HYPH</name>
<dbReference type="Proteomes" id="UP000248616">
    <property type="component" value="Unassembled WGS sequence"/>
</dbReference>
<keyword evidence="3" id="KW-1185">Reference proteome</keyword>
<feature type="transmembrane region" description="Helical" evidence="1">
    <location>
        <begin position="37"/>
        <end position="60"/>
    </location>
</feature>
<accession>A0A2W7BUV6</accession>
<reference evidence="3" key="1">
    <citation type="submission" date="2017-03" db="EMBL/GenBank/DDBJ databases">
        <authorList>
            <person name="Safronova V.I."/>
            <person name="Sazanova A.L."/>
            <person name="Chirak E.R."/>
        </authorList>
    </citation>
    <scope>NUCLEOTIDE SEQUENCE [LARGE SCALE GENOMIC DNA]</scope>
    <source>
        <strain evidence="3">Ach-343</strain>
    </source>
</reference>
<keyword evidence="1" id="KW-0812">Transmembrane</keyword>
<dbReference type="EMBL" id="MZXV01000075">
    <property type="protein sequence ID" value="PZV34384.1"/>
    <property type="molecule type" value="Genomic_DNA"/>
</dbReference>
<gene>
    <name evidence="2" type="ORF">B5V02_33110</name>
</gene>
<keyword evidence="1" id="KW-0472">Membrane</keyword>
<comment type="caution">
    <text evidence="2">The sequence shown here is derived from an EMBL/GenBank/DDBJ whole genome shotgun (WGS) entry which is preliminary data.</text>
</comment>
<evidence type="ECO:0000313" key="3">
    <source>
        <dbReference type="Proteomes" id="UP000248616"/>
    </source>
</evidence>
<keyword evidence="1" id="KW-1133">Transmembrane helix</keyword>